<dbReference type="GO" id="GO:0019213">
    <property type="term" value="F:deacetylase activity"/>
    <property type="evidence" value="ECO:0007669"/>
    <property type="project" value="InterPro"/>
</dbReference>
<feature type="binding site" description="via carbamate group" evidence="2">
    <location>
        <position position="162"/>
    </location>
    <ligand>
        <name>Zn(2+)</name>
        <dbReference type="ChEBI" id="CHEBI:29105"/>
        <label>1</label>
    </ligand>
</feature>
<gene>
    <name evidence="6" type="ORF">ERS137941_01618</name>
    <name evidence="7" type="ORF">I6I39_10590</name>
</gene>
<dbReference type="PANTHER" id="PTHR42717:SF1">
    <property type="entry name" value="IMIDAZOLONEPROPIONASE AND RELATED AMIDOHYDROLASES"/>
    <property type="match status" value="1"/>
</dbReference>
<dbReference type="OMA" id="IGNNPPN"/>
<dbReference type="SUPFAM" id="SSF51338">
    <property type="entry name" value="Composite domain of metallo-dependent hydrolases"/>
    <property type="match status" value="1"/>
</dbReference>
<reference evidence="7 9" key="2">
    <citation type="submission" date="2021-01" db="EMBL/GenBank/DDBJ databases">
        <title>FDA dAtabase for Regulatory Grade micrObial Sequences (FDA-ARGOS): Supporting development and validation of Infectious Disease Dx tests.</title>
        <authorList>
            <person name="Blissenbach B."/>
            <person name="Krut O."/>
            <person name="Tallon L."/>
            <person name="Sadzewicz L."/>
            <person name="Zhao X."/>
            <person name="Boylan J."/>
            <person name="Ott S."/>
            <person name="Bowen H."/>
            <person name="Vavikolanu K."/>
            <person name="Mehta A."/>
            <person name="Aluvathingal J."/>
            <person name="Nadendla S."/>
            <person name="Yan Y."/>
            <person name="Sichtig H."/>
        </authorList>
    </citation>
    <scope>NUCLEOTIDE SEQUENCE [LARGE SCALE GENOMIC DNA]</scope>
    <source>
        <strain evidence="7 9">FDAARGOS_1082</strain>
    </source>
</reference>
<feature type="binding site" evidence="2">
    <location>
        <position position="279"/>
    </location>
    <ligand>
        <name>Zn(2+)</name>
        <dbReference type="ChEBI" id="CHEBI:29105"/>
        <label>1</label>
    </ligand>
</feature>
<dbReference type="InterPro" id="IPR020043">
    <property type="entry name" value="Deacetylase_Atu3266-like"/>
</dbReference>
<dbReference type="EC" id="3.5.2.3" evidence="6 7"/>
<dbReference type="EMBL" id="CGBR01000008">
    <property type="protein sequence ID" value="CFQ60225.1"/>
    <property type="molecule type" value="Genomic_DNA"/>
</dbReference>
<evidence type="ECO:0000313" key="8">
    <source>
        <dbReference type="Proteomes" id="UP000048841"/>
    </source>
</evidence>
<evidence type="ECO:0000256" key="4">
    <source>
        <dbReference type="PIRSR" id="PIRSR039004-3"/>
    </source>
</evidence>
<dbReference type="GO" id="GO:0004151">
    <property type="term" value="F:dihydroorotase activity"/>
    <property type="evidence" value="ECO:0007669"/>
    <property type="project" value="UniProtKB-EC"/>
</dbReference>
<dbReference type="Gene3D" id="3.20.20.140">
    <property type="entry name" value="Metal-dependent hydrolases"/>
    <property type="match status" value="1"/>
</dbReference>
<dbReference type="InterPro" id="IPR032466">
    <property type="entry name" value="Metal_Hydrolase"/>
</dbReference>
<protein>
    <submittedName>
        <fullName evidence="7">Amidohydrolase/deacetylase family metallohydrolase</fullName>
    </submittedName>
    <submittedName>
        <fullName evidence="6">Dihydroorotase</fullName>
        <ecNumber evidence="6 7">3.5.2.3</ecNumber>
    </submittedName>
</protein>
<dbReference type="SUPFAM" id="SSF51556">
    <property type="entry name" value="Metallo-dependent hydrolases"/>
    <property type="match status" value="1"/>
</dbReference>
<evidence type="ECO:0000313" key="7">
    <source>
        <dbReference type="EMBL" id="QQU45478.1"/>
    </source>
</evidence>
<evidence type="ECO:0000256" key="3">
    <source>
        <dbReference type="PIRSR" id="PIRSR039004-2"/>
    </source>
</evidence>
<dbReference type="Proteomes" id="UP000048841">
    <property type="component" value="Unassembled WGS sequence"/>
</dbReference>
<feature type="domain" description="Amidohydrolase-related" evidence="5">
    <location>
        <begin position="60"/>
        <end position="359"/>
    </location>
</feature>
<feature type="binding site" evidence="2">
    <location>
        <position position="68"/>
    </location>
    <ligand>
        <name>Zn(2+)</name>
        <dbReference type="ChEBI" id="CHEBI:29105"/>
        <label>1</label>
    </ligand>
</feature>
<dbReference type="Pfam" id="PF01979">
    <property type="entry name" value="Amidohydro_1"/>
    <property type="match status" value="1"/>
</dbReference>
<proteinExistence type="predicted"/>
<evidence type="ECO:0000313" key="9">
    <source>
        <dbReference type="Proteomes" id="UP000595309"/>
    </source>
</evidence>
<dbReference type="EMBL" id="CP068146">
    <property type="protein sequence ID" value="QQU45478.1"/>
    <property type="molecule type" value="Genomic_DNA"/>
</dbReference>
<reference evidence="6 8" key="1">
    <citation type="submission" date="2015-03" db="EMBL/GenBank/DDBJ databases">
        <authorList>
            <person name="Murphy D."/>
        </authorList>
    </citation>
    <scope>NUCLEOTIDE SEQUENCE [LARGE SCALE GENOMIC DNA]</scope>
    <source>
        <strain evidence="6 8">IP26249</strain>
    </source>
</reference>
<dbReference type="InterPro" id="IPR011059">
    <property type="entry name" value="Metal-dep_hydrolase_composite"/>
</dbReference>
<dbReference type="NCBIfam" id="NF006689">
    <property type="entry name" value="PRK09237.1"/>
    <property type="match status" value="1"/>
</dbReference>
<organism evidence="6 8">
    <name type="scientific">Yersinia enterocolitica</name>
    <dbReference type="NCBI Taxonomy" id="630"/>
    <lineage>
        <taxon>Bacteria</taxon>
        <taxon>Pseudomonadati</taxon>
        <taxon>Pseudomonadota</taxon>
        <taxon>Gammaproteobacteria</taxon>
        <taxon>Enterobacterales</taxon>
        <taxon>Yersiniaceae</taxon>
        <taxon>Yersinia</taxon>
    </lineage>
</organism>
<feature type="binding site" evidence="2">
    <location>
        <position position="70"/>
    </location>
    <ligand>
        <name>Zn(2+)</name>
        <dbReference type="ChEBI" id="CHEBI:29105"/>
        <label>1</label>
    </ligand>
</feature>
<keyword evidence="1" id="KW-0963">Cytoplasm</keyword>
<feature type="binding site" description="via carbamate group" evidence="2">
    <location>
        <position position="162"/>
    </location>
    <ligand>
        <name>Zn(2+)</name>
        <dbReference type="ChEBI" id="CHEBI:29105"/>
        <label>2</label>
    </ligand>
</feature>
<feature type="site" description="Transition state stabilizer" evidence="4">
    <location>
        <position position="164"/>
    </location>
</feature>
<feature type="binding site" evidence="2">
    <location>
        <position position="196"/>
    </location>
    <ligand>
        <name>Zn(2+)</name>
        <dbReference type="ChEBI" id="CHEBI:29105"/>
        <label>2</label>
    </ligand>
</feature>
<evidence type="ECO:0000256" key="1">
    <source>
        <dbReference type="ARBA" id="ARBA00022490"/>
    </source>
</evidence>
<keyword evidence="2" id="KW-0862">Zinc</keyword>
<dbReference type="KEGG" id="yet:CH48_2131"/>
<dbReference type="InterPro" id="IPR047601">
    <property type="entry name" value="EF_0837-like"/>
</dbReference>
<sequence>MYDFIITRAVLVDGRQVDIAINNGKIVAVDTAISAVQNNQTGLLAKPAKNVLDLAGKYYLSAGWIDSHVHCYPASPIYHDEADLVGVASGVTTVVDAGSTGANDVDDFYRLTRAAKTHVYAFLNIAKTGIVTQNELADMAQIDKQSVTEAIARNPGFILGIKARMSSSVVGKNGIKPLVRAKEIQQENNQLPLMVHIGNNPPDLDEIADLLTQGDIITHCYNGKPNRILTPAGALRESIQRALKRGVLLDVGHGSASFSFDVAELAIKQGIYPHTISSDIYCRNRLNGPVHSLATVMSKFFTIGLSLEQVIRCVTENAAHALRLTHKGILETGYDADFTIFELKQQPQVFNDSEGKSVTGEKYLVPLAAVVAGDLVLTDEGKSKDVFSL</sequence>
<dbReference type="GO" id="GO:0046872">
    <property type="term" value="F:metal ion binding"/>
    <property type="evidence" value="ECO:0007669"/>
    <property type="project" value="UniProtKB-KW"/>
</dbReference>
<feature type="modified residue" description="N6-carboxylysine" evidence="3">
    <location>
        <position position="162"/>
    </location>
</feature>
<dbReference type="PIRSF" id="PIRSF039004">
    <property type="entry name" value="ADE_EF_0837"/>
    <property type="match status" value="1"/>
</dbReference>
<dbReference type="NCBIfam" id="TIGR03583">
    <property type="entry name" value="EF_0837"/>
    <property type="match status" value="1"/>
</dbReference>
<keyword evidence="2" id="KW-0479">Metal-binding</keyword>
<dbReference type="Gene3D" id="2.30.40.10">
    <property type="entry name" value="Urease, subunit C, domain 1"/>
    <property type="match status" value="1"/>
</dbReference>
<dbReference type="Proteomes" id="UP000595309">
    <property type="component" value="Chromosome"/>
</dbReference>
<keyword evidence="6" id="KW-0378">Hydrolase</keyword>
<accession>A0A0E1NMA2</accession>
<evidence type="ECO:0000256" key="2">
    <source>
        <dbReference type="PIRSR" id="PIRSR039004-1"/>
    </source>
</evidence>
<dbReference type="AlphaFoldDB" id="A0A0E1NMA2"/>
<evidence type="ECO:0000259" key="5">
    <source>
        <dbReference type="Pfam" id="PF01979"/>
    </source>
</evidence>
<dbReference type="GeneID" id="31410658"/>
<dbReference type="PANTHER" id="PTHR42717">
    <property type="entry name" value="DIHYDROOROTASE-RELATED"/>
    <property type="match status" value="1"/>
</dbReference>
<feature type="binding site" evidence="2">
    <location>
        <position position="219"/>
    </location>
    <ligand>
        <name>Zn(2+)</name>
        <dbReference type="ChEBI" id="CHEBI:29105"/>
        <label>2</label>
    </ligand>
</feature>
<dbReference type="InterPro" id="IPR006680">
    <property type="entry name" value="Amidohydro-rel"/>
</dbReference>
<dbReference type="RefSeq" id="WP_005162540.1">
    <property type="nucleotide sequence ID" value="NZ_CGBC01000024.1"/>
</dbReference>
<evidence type="ECO:0000313" key="6">
    <source>
        <dbReference type="EMBL" id="CFQ60225.1"/>
    </source>
</evidence>
<dbReference type="PATRIC" id="fig|630.129.peg.447"/>
<name>A0A0E1NMA2_YEREN</name>